<evidence type="ECO:0000256" key="1">
    <source>
        <dbReference type="ARBA" id="ARBA00004496"/>
    </source>
</evidence>
<evidence type="ECO:0000256" key="6">
    <source>
        <dbReference type="ARBA" id="ARBA00023125"/>
    </source>
</evidence>
<evidence type="ECO:0000256" key="4">
    <source>
        <dbReference type="ARBA" id="ARBA00023012"/>
    </source>
</evidence>
<dbReference type="PROSITE" id="PS50110">
    <property type="entry name" value="RESPONSE_REGULATORY"/>
    <property type="match status" value="1"/>
</dbReference>
<dbReference type="GO" id="GO:0000160">
    <property type="term" value="P:phosphorelay signal transduction system"/>
    <property type="evidence" value="ECO:0007669"/>
    <property type="project" value="UniProtKB-KW"/>
</dbReference>
<dbReference type="GO" id="GO:0005737">
    <property type="term" value="C:cytoplasm"/>
    <property type="evidence" value="ECO:0007669"/>
    <property type="project" value="UniProtKB-SubCell"/>
</dbReference>
<keyword evidence="4" id="KW-0902">Two-component regulatory system</keyword>
<dbReference type="InterPro" id="IPR009057">
    <property type="entry name" value="Homeodomain-like_sf"/>
</dbReference>
<organism evidence="11 12">
    <name type="scientific">Paenibacillus roseopurpureus</name>
    <dbReference type="NCBI Taxonomy" id="2918901"/>
    <lineage>
        <taxon>Bacteria</taxon>
        <taxon>Bacillati</taxon>
        <taxon>Bacillota</taxon>
        <taxon>Bacilli</taxon>
        <taxon>Bacillales</taxon>
        <taxon>Paenibacillaceae</taxon>
        <taxon>Paenibacillus</taxon>
    </lineage>
</organism>
<dbReference type="PROSITE" id="PS00041">
    <property type="entry name" value="HTH_ARAC_FAMILY_1"/>
    <property type="match status" value="1"/>
</dbReference>
<feature type="domain" description="HTH araC/xylS-type" evidence="9">
    <location>
        <begin position="440"/>
        <end position="538"/>
    </location>
</feature>
<evidence type="ECO:0000256" key="8">
    <source>
        <dbReference type="PROSITE-ProRule" id="PRU00169"/>
    </source>
</evidence>
<dbReference type="Proteomes" id="UP001304650">
    <property type="component" value="Chromosome"/>
</dbReference>
<evidence type="ECO:0000259" key="9">
    <source>
        <dbReference type="PROSITE" id="PS01124"/>
    </source>
</evidence>
<dbReference type="KEGG" id="proo:MJB10_17410"/>
<proteinExistence type="predicted"/>
<dbReference type="SUPFAM" id="SSF52172">
    <property type="entry name" value="CheY-like"/>
    <property type="match status" value="1"/>
</dbReference>
<name>A0AA96RJ37_9BACL</name>
<gene>
    <name evidence="11" type="ORF">MJB10_17410</name>
</gene>
<dbReference type="InterPro" id="IPR001789">
    <property type="entry name" value="Sig_transdc_resp-reg_receiver"/>
</dbReference>
<keyword evidence="5" id="KW-0805">Transcription regulation</keyword>
<feature type="domain" description="Response regulatory" evidence="10">
    <location>
        <begin position="2"/>
        <end position="119"/>
    </location>
</feature>
<dbReference type="PANTHER" id="PTHR42713">
    <property type="entry name" value="HISTIDINE KINASE-RELATED"/>
    <property type="match status" value="1"/>
</dbReference>
<evidence type="ECO:0000313" key="11">
    <source>
        <dbReference type="EMBL" id="WNR42889.1"/>
    </source>
</evidence>
<accession>A0AA96RJ37</accession>
<evidence type="ECO:0000256" key="7">
    <source>
        <dbReference type="ARBA" id="ARBA00023163"/>
    </source>
</evidence>
<dbReference type="SUPFAM" id="SSF46689">
    <property type="entry name" value="Homeodomain-like"/>
    <property type="match status" value="2"/>
</dbReference>
<keyword evidence="3 8" id="KW-0597">Phosphoprotein</keyword>
<dbReference type="InterPro" id="IPR018062">
    <property type="entry name" value="HTH_AraC-typ_CS"/>
</dbReference>
<evidence type="ECO:0000259" key="10">
    <source>
        <dbReference type="PROSITE" id="PS50110"/>
    </source>
</evidence>
<dbReference type="Gene3D" id="3.40.50.2300">
    <property type="match status" value="1"/>
</dbReference>
<dbReference type="InterPro" id="IPR020449">
    <property type="entry name" value="Tscrpt_reg_AraC-type_HTH"/>
</dbReference>
<dbReference type="GO" id="GO:0043565">
    <property type="term" value="F:sequence-specific DNA binding"/>
    <property type="evidence" value="ECO:0007669"/>
    <property type="project" value="InterPro"/>
</dbReference>
<comment type="subcellular location">
    <subcellularLocation>
        <location evidence="1">Cytoplasm</location>
    </subcellularLocation>
</comment>
<reference evidence="11" key="1">
    <citation type="submission" date="2022-02" db="EMBL/GenBank/DDBJ databases">
        <title>Paenibacillus sp. MBLB1832 Whole Genome Shotgun Sequencing.</title>
        <authorList>
            <person name="Hwang C.Y."/>
            <person name="Cho E.-S."/>
            <person name="Seo M.-J."/>
        </authorList>
    </citation>
    <scope>NUCLEOTIDE SEQUENCE</scope>
    <source>
        <strain evidence="11">MBLB1832</strain>
    </source>
</reference>
<keyword evidence="6" id="KW-0238">DNA-binding</keyword>
<dbReference type="InterPro" id="IPR018060">
    <property type="entry name" value="HTH_AraC"/>
</dbReference>
<dbReference type="Pfam" id="PF12833">
    <property type="entry name" value="HTH_18"/>
    <property type="match status" value="1"/>
</dbReference>
<dbReference type="Pfam" id="PF00072">
    <property type="entry name" value="Response_reg"/>
    <property type="match status" value="1"/>
</dbReference>
<keyword evidence="2" id="KW-0963">Cytoplasm</keyword>
<dbReference type="RefSeq" id="WP_314796710.1">
    <property type="nucleotide sequence ID" value="NZ_CP130319.1"/>
</dbReference>
<dbReference type="InterPro" id="IPR051552">
    <property type="entry name" value="HptR"/>
</dbReference>
<dbReference type="SMART" id="SM00342">
    <property type="entry name" value="HTH_ARAC"/>
    <property type="match status" value="1"/>
</dbReference>
<evidence type="ECO:0000256" key="2">
    <source>
        <dbReference type="ARBA" id="ARBA00022490"/>
    </source>
</evidence>
<keyword evidence="12" id="KW-1185">Reference proteome</keyword>
<dbReference type="GO" id="GO:0003700">
    <property type="term" value="F:DNA-binding transcription factor activity"/>
    <property type="evidence" value="ECO:0007669"/>
    <property type="project" value="InterPro"/>
</dbReference>
<dbReference type="PRINTS" id="PR00032">
    <property type="entry name" value="HTHARAC"/>
</dbReference>
<dbReference type="PROSITE" id="PS01124">
    <property type="entry name" value="HTH_ARAC_FAMILY_2"/>
    <property type="match status" value="1"/>
</dbReference>
<dbReference type="Gene3D" id="1.10.10.60">
    <property type="entry name" value="Homeodomain-like"/>
    <property type="match status" value="2"/>
</dbReference>
<dbReference type="EMBL" id="CP130319">
    <property type="protein sequence ID" value="WNR42889.1"/>
    <property type="molecule type" value="Genomic_DNA"/>
</dbReference>
<keyword evidence="7" id="KW-0804">Transcription</keyword>
<dbReference type="CDD" id="cd17536">
    <property type="entry name" value="REC_YesN-like"/>
    <property type="match status" value="1"/>
</dbReference>
<feature type="modified residue" description="4-aspartylphosphate" evidence="8">
    <location>
        <position position="54"/>
    </location>
</feature>
<dbReference type="InterPro" id="IPR011006">
    <property type="entry name" value="CheY-like_superfamily"/>
</dbReference>
<sequence length="538" mass="62527">MNVLIVDDEEYVLDFLESDIPWGSLGVKQVFRAQSADEALQHISLYPIPIVISDIRMPERDGIELITEILERDSAVKVILLSGHSDFEYAKQALKLGASDYLLKPATVEEITDCLSKVIEQFQEEKQQKENLIVAREVLQLGASRMREHVLLDLLLGKKLTQKEQRRHLNALNIKVEENDLCFLALLRIETGLEEMAREDYELFSYALLNMTEEIINERVGQDPSLWSCKDPHRFIVALLPVQTSQDYEAFVRKWERLQREVRHFFKQNRTVSIFLTSIFPFGQGIHQRYTEAVNDFWLSIGTQRDVLHTADQSQEKRAEKSLKPLSRLHLSPTIQQLMDTANWNEIPERLDFILDELILPDFHTQHHLLEVAYYLFGCFSYIAHKQGDSFADMVSVPVLENGSLMFQSPENIKEWGMPLIDQFQRSLRDVTINQNHIVKQIQDFVEQHLHDDVSLNRLGGHVYLHPVYLSRLYKKKTGESLSAYILRCRMEKAAQLLTTTNMRVADIATEVGYQKTQYFIHIFKDSYGCTPQVFRNR</sequence>
<dbReference type="PANTHER" id="PTHR42713:SF3">
    <property type="entry name" value="TRANSCRIPTIONAL REGULATORY PROTEIN HPTR"/>
    <property type="match status" value="1"/>
</dbReference>
<dbReference type="SMART" id="SM00448">
    <property type="entry name" value="REC"/>
    <property type="match status" value="1"/>
</dbReference>
<dbReference type="AlphaFoldDB" id="A0AA96RJ37"/>
<evidence type="ECO:0000256" key="3">
    <source>
        <dbReference type="ARBA" id="ARBA00022553"/>
    </source>
</evidence>
<protein>
    <submittedName>
        <fullName evidence="11">Response regulator</fullName>
    </submittedName>
</protein>
<evidence type="ECO:0000256" key="5">
    <source>
        <dbReference type="ARBA" id="ARBA00023015"/>
    </source>
</evidence>
<evidence type="ECO:0000313" key="12">
    <source>
        <dbReference type="Proteomes" id="UP001304650"/>
    </source>
</evidence>